<proteinExistence type="predicted"/>
<sequence length="357" mass="38190">MAGFEINKRGIERMQREIAEEFERAARKHPIRVPVQVDAPEIPTASPVKAGIEKHPHLSRLLIWLDDLAALQPGVAADVSAYVDSAGLPAAEAKTMALQLEQQGLAQILRDLSGRDCQVFLTDEGSLAARQLRALQADPVARFVHACDGLLHWLFQTGRGRDVVEVMAFVEAPGSYFAGDSLSVDEILGALEHLNQRGLVHRASEDPSTTSSIKATVTDSGTDCVLSGGTVSDYLSRQQRAGDTYTFNNSSGIVAGSQQSVVQNNNFGFDASALAEFAALARQLAPTLKASPEHEEALIQDVEVLEEAASAEEPEPGRIRAAYLRVQEALGAITTTTAGLTMLAQQGQTAYQAVFGG</sequence>
<evidence type="ECO:0000313" key="2">
    <source>
        <dbReference type="Proteomes" id="UP001610810"/>
    </source>
</evidence>
<dbReference type="Proteomes" id="UP001610810">
    <property type="component" value="Unassembled WGS sequence"/>
</dbReference>
<accession>A0ABW7RZQ8</accession>
<keyword evidence="2" id="KW-1185">Reference proteome</keyword>
<evidence type="ECO:0000313" key="1">
    <source>
        <dbReference type="EMBL" id="MFI0573501.1"/>
    </source>
</evidence>
<reference evidence="1 2" key="1">
    <citation type="submission" date="2024-10" db="EMBL/GenBank/DDBJ databases">
        <authorList>
            <person name="Wannawong T."/>
            <person name="Kuncharoen N."/>
            <person name="Mhuantong W."/>
        </authorList>
    </citation>
    <scope>NUCLEOTIDE SEQUENCE [LARGE SCALE GENOMIC DNA]</scope>
    <source>
        <strain evidence="1 2">CALK1-4</strain>
    </source>
</reference>
<comment type="caution">
    <text evidence="1">The sequence shown here is derived from an EMBL/GenBank/DDBJ whole genome shotgun (WGS) entry which is preliminary data.</text>
</comment>
<dbReference type="EMBL" id="JBIQWK010000004">
    <property type="protein sequence ID" value="MFI0573501.1"/>
    <property type="molecule type" value="Genomic_DNA"/>
</dbReference>
<name>A0ABW7RZQ8_STRTE</name>
<organism evidence="1 2">
    <name type="scientific">Streptomyces tendae</name>
    <dbReference type="NCBI Taxonomy" id="1932"/>
    <lineage>
        <taxon>Bacteria</taxon>
        <taxon>Bacillati</taxon>
        <taxon>Actinomycetota</taxon>
        <taxon>Actinomycetes</taxon>
        <taxon>Kitasatosporales</taxon>
        <taxon>Streptomycetaceae</taxon>
        <taxon>Streptomyces</taxon>
    </lineage>
</organism>
<protein>
    <submittedName>
        <fullName evidence="1">Uncharacterized protein</fullName>
    </submittedName>
</protein>
<gene>
    <name evidence="1" type="ORF">ACH3YB_17930</name>
</gene>
<dbReference type="RefSeq" id="WP_398352043.1">
    <property type="nucleotide sequence ID" value="NZ_JBIQWK010000004.1"/>
</dbReference>